<evidence type="ECO:0000313" key="2">
    <source>
        <dbReference type="Proteomes" id="UP001143309"/>
    </source>
</evidence>
<reference evidence="1" key="2">
    <citation type="submission" date="2023-01" db="EMBL/GenBank/DDBJ databases">
        <authorList>
            <person name="Sun Q."/>
            <person name="Evtushenko L."/>
        </authorList>
    </citation>
    <scope>NUCLEOTIDE SEQUENCE</scope>
    <source>
        <strain evidence="1">VKM B-2748</strain>
    </source>
</reference>
<sequence>MTAAPFPYATAPEGLALSPDALKAANVDPVTGLATDYLNHFNEVVMLLDMLPDMPEMREDVLAWTPASYREHFERSGFSGRAVAIAAYAAAPIPIRTAFDTTVAAIDARLVAAQEALAAADDAAVAFIAPARAAEVRPLLARADALIHGATYEAALAAGVA</sequence>
<reference evidence="1" key="1">
    <citation type="journal article" date="2014" name="Int. J. Syst. Evol. Microbiol.">
        <title>Complete genome sequence of Corynebacterium casei LMG S-19264T (=DSM 44701T), isolated from a smear-ripened cheese.</title>
        <authorList>
            <consortium name="US DOE Joint Genome Institute (JGI-PGF)"/>
            <person name="Walter F."/>
            <person name="Albersmeier A."/>
            <person name="Kalinowski J."/>
            <person name="Ruckert C."/>
        </authorList>
    </citation>
    <scope>NUCLEOTIDE SEQUENCE</scope>
    <source>
        <strain evidence="1">VKM B-2748</strain>
    </source>
</reference>
<proteinExistence type="predicted"/>
<dbReference type="EMBL" id="BSFL01000002">
    <property type="protein sequence ID" value="GLK79808.1"/>
    <property type="molecule type" value="Genomic_DNA"/>
</dbReference>
<keyword evidence="2" id="KW-1185">Reference proteome</keyword>
<dbReference type="Proteomes" id="UP001143309">
    <property type="component" value="Unassembled WGS sequence"/>
</dbReference>
<gene>
    <name evidence="1" type="ORF">GCM10008174_15490</name>
</gene>
<name>A0A9W6JQJ6_9HYPH</name>
<protein>
    <submittedName>
        <fullName evidence="1">Uncharacterized protein</fullName>
    </submittedName>
</protein>
<comment type="caution">
    <text evidence="1">The sequence shown here is derived from an EMBL/GenBank/DDBJ whole genome shotgun (WGS) entry which is preliminary data.</text>
</comment>
<organism evidence="1 2">
    <name type="scientific">Methylopila turkensis</name>
    <dbReference type="NCBI Taxonomy" id="1437816"/>
    <lineage>
        <taxon>Bacteria</taxon>
        <taxon>Pseudomonadati</taxon>
        <taxon>Pseudomonadota</taxon>
        <taxon>Alphaproteobacteria</taxon>
        <taxon>Hyphomicrobiales</taxon>
        <taxon>Methylopilaceae</taxon>
        <taxon>Methylopila</taxon>
    </lineage>
</organism>
<evidence type="ECO:0000313" key="1">
    <source>
        <dbReference type="EMBL" id="GLK79808.1"/>
    </source>
</evidence>
<dbReference type="AlphaFoldDB" id="A0A9W6JQJ6"/>
<accession>A0A9W6JQJ6</accession>
<dbReference type="RefSeq" id="WP_271200300.1">
    <property type="nucleotide sequence ID" value="NZ_BSFL01000002.1"/>
</dbReference>